<evidence type="ECO:0000256" key="4">
    <source>
        <dbReference type="ARBA" id="ARBA00023315"/>
    </source>
</evidence>
<dbReference type="InterPro" id="IPR050858">
    <property type="entry name" value="Mal-CoA-ACP_Trans/PKS_FabD"/>
</dbReference>
<gene>
    <name evidence="9" type="primary">fabD</name>
    <name evidence="9" type="ORF">AAGW17_02680</name>
</gene>
<dbReference type="Gene3D" id="3.40.366.10">
    <property type="entry name" value="Malonyl-Coenzyme A Acyl Carrier Protein, domain 2"/>
    <property type="match status" value="1"/>
</dbReference>
<dbReference type="EMBL" id="CP157197">
    <property type="protein sequence ID" value="XBG65903.1"/>
    <property type="molecule type" value="Genomic_DNA"/>
</dbReference>
<organism evidence="9">
    <name type="scientific">Rickettsia oklahomensis</name>
    <dbReference type="NCBI Taxonomy" id="3141789"/>
    <lineage>
        <taxon>Bacteria</taxon>
        <taxon>Pseudomonadati</taxon>
        <taxon>Pseudomonadota</taxon>
        <taxon>Alphaproteobacteria</taxon>
        <taxon>Rickettsiales</taxon>
        <taxon>Rickettsiaceae</taxon>
        <taxon>Rickettsieae</taxon>
        <taxon>Rickettsia</taxon>
        <taxon>belli group</taxon>
    </lineage>
</organism>
<evidence type="ECO:0000256" key="6">
    <source>
        <dbReference type="PIRNR" id="PIRNR000446"/>
    </source>
</evidence>
<reference evidence="9" key="1">
    <citation type="submission" date="2024-05" db="EMBL/GenBank/DDBJ databases">
        <title>Characterization of a novel Rickettsia species. (Rickettsia oklahomia sp. nov.) from Amblyomma americanum ticks.</title>
        <authorList>
            <person name="Korla P.K."/>
            <person name="Karounos M."/>
            <person name="Wilson J.M."/>
            <person name="Little S.E."/>
            <person name="Qurollo B.A."/>
        </authorList>
    </citation>
    <scope>NUCLEOTIDE SEQUENCE</scope>
    <source>
        <strain evidence="9">Oklahoma-10</strain>
    </source>
</reference>
<keyword evidence="4 6" id="KW-0012">Acyltransferase</keyword>
<dbReference type="InterPro" id="IPR016035">
    <property type="entry name" value="Acyl_Trfase/lysoPLipase"/>
</dbReference>
<dbReference type="Gene3D" id="3.30.70.250">
    <property type="entry name" value="Malonyl-CoA ACP transacylase, ACP-binding"/>
    <property type="match status" value="1"/>
</dbReference>
<dbReference type="EC" id="2.3.1.39" evidence="1 6"/>
<keyword evidence="3 6" id="KW-0808">Transferase</keyword>
<evidence type="ECO:0000256" key="3">
    <source>
        <dbReference type="ARBA" id="ARBA00022679"/>
    </source>
</evidence>
<evidence type="ECO:0000256" key="1">
    <source>
        <dbReference type="ARBA" id="ARBA00013258"/>
    </source>
</evidence>
<evidence type="ECO:0000259" key="8">
    <source>
        <dbReference type="SMART" id="SM00827"/>
    </source>
</evidence>
<dbReference type="PANTHER" id="PTHR42681">
    <property type="entry name" value="MALONYL-COA-ACYL CARRIER PROTEIN TRANSACYLASE, MITOCHONDRIAL"/>
    <property type="match status" value="1"/>
</dbReference>
<dbReference type="SUPFAM" id="SSF55048">
    <property type="entry name" value="Probable ACP-binding domain of malonyl-CoA ACP transacylase"/>
    <property type="match status" value="1"/>
</dbReference>
<comment type="catalytic activity">
    <reaction evidence="5 6">
        <text>holo-[ACP] + malonyl-CoA = malonyl-[ACP] + CoA</text>
        <dbReference type="Rhea" id="RHEA:41792"/>
        <dbReference type="Rhea" id="RHEA-COMP:9623"/>
        <dbReference type="Rhea" id="RHEA-COMP:9685"/>
        <dbReference type="ChEBI" id="CHEBI:57287"/>
        <dbReference type="ChEBI" id="CHEBI:57384"/>
        <dbReference type="ChEBI" id="CHEBI:64479"/>
        <dbReference type="ChEBI" id="CHEBI:78449"/>
        <dbReference type="EC" id="2.3.1.39"/>
    </reaction>
</comment>
<feature type="domain" description="Malonyl-CoA:ACP transacylase (MAT)" evidence="8">
    <location>
        <begin position="6"/>
        <end position="299"/>
    </location>
</feature>
<dbReference type="InterPro" id="IPR004410">
    <property type="entry name" value="Malonyl_CoA-ACP_transAc_FabD"/>
</dbReference>
<dbReference type="InterPro" id="IPR024925">
    <property type="entry name" value="Malonyl_CoA-ACP_transAc"/>
</dbReference>
<protein>
    <recommendedName>
        <fullName evidence="2 6">Malonyl CoA-acyl carrier protein transacylase</fullName>
        <ecNumber evidence="1 6">2.3.1.39</ecNumber>
    </recommendedName>
</protein>
<dbReference type="RefSeq" id="WP_347938530.1">
    <property type="nucleotide sequence ID" value="NZ_CP157197.1"/>
</dbReference>
<dbReference type="InterPro" id="IPR001227">
    <property type="entry name" value="Ac_transferase_dom_sf"/>
</dbReference>
<evidence type="ECO:0000256" key="7">
    <source>
        <dbReference type="PIRSR" id="PIRSR000446-1"/>
    </source>
</evidence>
<evidence type="ECO:0000313" key="9">
    <source>
        <dbReference type="EMBL" id="XBG65903.1"/>
    </source>
</evidence>
<dbReference type="PANTHER" id="PTHR42681:SF1">
    <property type="entry name" value="MALONYL-COA-ACYL CARRIER PROTEIN TRANSACYLASE, MITOCHONDRIAL"/>
    <property type="match status" value="1"/>
</dbReference>
<dbReference type="InterPro" id="IPR014043">
    <property type="entry name" value="Acyl_transferase_dom"/>
</dbReference>
<sequence length="320" mass="35638">MKTAFIFPGQGSQLIGMGRDFYDNFKAAKETFQTIDEALNRKLTDIIFNSTPEELTLTTNTQPALMAVSMAIINTIKAETGKSLDSLCDYAAGHSLGEYSALCATESISLTDTAKLLHVRSTSMQEACPEDEGSMAACINIPLQKLEEILKDINKINLCQIANDNIDGQIVISGKVDAIDYAISIIKDLGYKAIKLKVSAPFHCSLMKPAENQMQLALDKTVINKPIIPVIQNYTAKPATNPLEIKQNLILQICGRVRWRETLELFNTLEVTHIVEIGAGNVLTNMLRKINYPNMLRKINYLFNLSNIEELQHFLDRVNK</sequence>
<dbReference type="Pfam" id="PF00698">
    <property type="entry name" value="Acyl_transf_1"/>
    <property type="match status" value="1"/>
</dbReference>
<evidence type="ECO:0000256" key="5">
    <source>
        <dbReference type="ARBA" id="ARBA00048462"/>
    </source>
</evidence>
<name>A0AAU7BY58_9RICK</name>
<proteinExistence type="inferred from homology"/>
<dbReference type="SMART" id="SM00827">
    <property type="entry name" value="PKS_AT"/>
    <property type="match status" value="1"/>
</dbReference>
<dbReference type="SUPFAM" id="SSF52151">
    <property type="entry name" value="FabD/lysophospholipase-like"/>
    <property type="match status" value="1"/>
</dbReference>
<feature type="active site" evidence="7">
    <location>
        <position position="95"/>
    </location>
</feature>
<dbReference type="PIRSF" id="PIRSF000446">
    <property type="entry name" value="Mct"/>
    <property type="match status" value="1"/>
</dbReference>
<dbReference type="GO" id="GO:0004314">
    <property type="term" value="F:[acyl-carrier-protein] S-malonyltransferase activity"/>
    <property type="evidence" value="ECO:0007669"/>
    <property type="project" value="UniProtKB-EC"/>
</dbReference>
<accession>A0AAU7BY58</accession>
<dbReference type="InterPro" id="IPR016036">
    <property type="entry name" value="Malonyl_transacylase_ACP-bd"/>
</dbReference>
<evidence type="ECO:0000256" key="2">
    <source>
        <dbReference type="ARBA" id="ARBA00018953"/>
    </source>
</evidence>
<dbReference type="NCBIfam" id="TIGR00128">
    <property type="entry name" value="fabD"/>
    <property type="match status" value="1"/>
</dbReference>
<comment type="similarity">
    <text evidence="6">Belongs to the fabD family.</text>
</comment>
<dbReference type="GO" id="GO:0006633">
    <property type="term" value="P:fatty acid biosynthetic process"/>
    <property type="evidence" value="ECO:0007669"/>
    <property type="project" value="TreeGrafter"/>
</dbReference>
<dbReference type="KEGG" id="rof:AAGW17_02680"/>
<dbReference type="AlphaFoldDB" id="A0AAU7BY58"/>
<feature type="active site" evidence="7">
    <location>
        <position position="203"/>
    </location>
</feature>